<dbReference type="AlphaFoldDB" id="A0A895YNL5"/>
<dbReference type="KEGG" id="nhy:JQS43_24500"/>
<name>A0A895YNL5_9ACTN</name>
<proteinExistence type="predicted"/>
<gene>
    <name evidence="4" type="ORF">JQS43_24500</name>
</gene>
<reference evidence="4" key="1">
    <citation type="submission" date="2021-02" db="EMBL/GenBank/DDBJ databases">
        <title>Natrosporangium hydrolyticum gen. nov., sp. nov, a haloalkaliphilic actinobacterium from a soda solonchak soil.</title>
        <authorList>
            <person name="Sorokin D.Y."/>
            <person name="Khijniak T.V."/>
            <person name="Zakharycheva A.P."/>
            <person name="Boueva O.V."/>
            <person name="Ariskina E.V."/>
            <person name="Hahnke R.L."/>
            <person name="Bunk B."/>
            <person name="Sproer C."/>
            <person name="Schumann P."/>
            <person name="Evtushenko L.I."/>
            <person name="Kublanov I.V."/>
        </authorList>
    </citation>
    <scope>NUCLEOTIDE SEQUENCE</scope>
    <source>
        <strain evidence="4">DSM 106523</strain>
    </source>
</reference>
<dbReference type="PANTHER" id="PTHR33498">
    <property type="entry name" value="TRANSPOSASE FOR INSERTION SEQUENCE ELEMENT IS1557"/>
    <property type="match status" value="1"/>
</dbReference>
<dbReference type="PANTHER" id="PTHR33498:SF1">
    <property type="entry name" value="TRANSPOSASE FOR INSERTION SEQUENCE ELEMENT IS1557"/>
    <property type="match status" value="1"/>
</dbReference>
<protein>
    <submittedName>
        <fullName evidence="4">ISL3 family transposase</fullName>
    </submittedName>
</protein>
<dbReference type="InterPro" id="IPR002560">
    <property type="entry name" value="Transposase_DDE"/>
</dbReference>
<dbReference type="Proteomes" id="UP000662857">
    <property type="component" value="Chromosome"/>
</dbReference>
<feature type="domain" description="Transposase IS204/IS1001/IS1096/IS1165 DDE" evidence="2">
    <location>
        <begin position="413"/>
        <end position="529"/>
    </location>
</feature>
<organism evidence="4 5">
    <name type="scientific">Natronosporangium hydrolyticum</name>
    <dbReference type="NCBI Taxonomy" id="2811111"/>
    <lineage>
        <taxon>Bacteria</taxon>
        <taxon>Bacillati</taxon>
        <taxon>Actinomycetota</taxon>
        <taxon>Actinomycetes</taxon>
        <taxon>Micromonosporales</taxon>
        <taxon>Micromonosporaceae</taxon>
        <taxon>Natronosporangium</taxon>
    </lineage>
</organism>
<evidence type="ECO:0000259" key="2">
    <source>
        <dbReference type="Pfam" id="PF01610"/>
    </source>
</evidence>
<dbReference type="Pfam" id="PF14690">
    <property type="entry name" value="Zn_ribbon_ISL3"/>
    <property type="match status" value="1"/>
</dbReference>
<feature type="region of interest" description="Disordered" evidence="1">
    <location>
        <begin position="257"/>
        <end position="292"/>
    </location>
</feature>
<dbReference type="InterPro" id="IPR047951">
    <property type="entry name" value="Transpos_ISL3"/>
</dbReference>
<dbReference type="Pfam" id="PF01610">
    <property type="entry name" value="DDE_Tnp_ISL3"/>
    <property type="match status" value="2"/>
</dbReference>
<feature type="domain" description="Transposase IS204/IS1001/IS1096/IS1165 DDE" evidence="2">
    <location>
        <begin position="156"/>
        <end position="254"/>
    </location>
</feature>
<dbReference type="NCBIfam" id="NF033550">
    <property type="entry name" value="transpos_ISL3"/>
    <property type="match status" value="1"/>
</dbReference>
<sequence length="533" mass="59179">MENVAALLPHMAQLRLERIWLKAGRVRIEAATTRGKAECPGCRVTSGRVHSRYQRRLVDSAIGGREVLVTLRVRRFFCDHPDCEKKTFVEQVQGLTSRHGRRTAPVERTVQAVAMALGGRPGARLVEQVAAPVSRSTLLRAIRRTPDPQVATPRVLGVDEFAKRRGHRYATILIDVETGRPVDVLPDREADTFAAWLRDHPGVEVICRDRSGGYAEGAATGAPQAVQVADRWHLMHNLSQAVRKVVTAHRRCLRTAPATPPAEQAPSPPLGEQSGLPPAAKSEGRRASNARARHAAVHELLAQGVALRGISRRLQMNVKTVRKYARAEHPEQLIAPNPPTGRDVLGAFKPYLQTRIEQEPEIGNQLLFAEIRGRGYRGSLRTLREYLAQIRRPVPAVPPAPVVPSARQITGWIMRPDDKLDEDDRLGLKTVCQACPELATLTELAQEFNQLVRTRSGHRLEEWINKATSSAFPEVRGFAKGLYSDFDAVKAGLTLHWSSGKVEGAVTRIKMIKRQMYGRAKLDLLRKRIIAPP</sequence>
<dbReference type="InterPro" id="IPR029261">
    <property type="entry name" value="Transposase_Znf"/>
</dbReference>
<evidence type="ECO:0000259" key="3">
    <source>
        <dbReference type="Pfam" id="PF14690"/>
    </source>
</evidence>
<accession>A0A895YNL5</accession>
<evidence type="ECO:0000313" key="5">
    <source>
        <dbReference type="Proteomes" id="UP000662857"/>
    </source>
</evidence>
<feature type="domain" description="Transposase IS204/IS1001/IS1096/IS1165 zinc-finger" evidence="3">
    <location>
        <begin position="38"/>
        <end position="80"/>
    </location>
</feature>
<evidence type="ECO:0000313" key="4">
    <source>
        <dbReference type="EMBL" id="QSB17552.1"/>
    </source>
</evidence>
<keyword evidence="5" id="KW-1185">Reference proteome</keyword>
<dbReference type="EMBL" id="CP070499">
    <property type="protein sequence ID" value="QSB17552.1"/>
    <property type="molecule type" value="Genomic_DNA"/>
</dbReference>
<evidence type="ECO:0000256" key="1">
    <source>
        <dbReference type="SAM" id="MobiDB-lite"/>
    </source>
</evidence>